<dbReference type="PIRSF" id="PIRSF006060">
    <property type="entry name" value="AA_transporter"/>
    <property type="match status" value="1"/>
</dbReference>
<feature type="transmembrane region" description="Helical" evidence="6">
    <location>
        <begin position="232"/>
        <end position="255"/>
    </location>
</feature>
<feature type="transmembrane region" description="Helical" evidence="6">
    <location>
        <begin position="156"/>
        <end position="174"/>
    </location>
</feature>
<keyword evidence="2" id="KW-1003">Cell membrane</keyword>
<dbReference type="RefSeq" id="WP_009071075.1">
    <property type="nucleotide sequence ID" value="NZ_JH597761.1"/>
</dbReference>
<dbReference type="EMBL" id="JH597761">
    <property type="protein sequence ID" value="EHP70380.1"/>
    <property type="molecule type" value="Genomic_DNA"/>
</dbReference>
<dbReference type="eggNOG" id="arCOG03464">
    <property type="taxonomic scope" value="Archaea"/>
</dbReference>
<dbReference type="PANTHER" id="PTHR42770:SF7">
    <property type="entry name" value="MEMBRANE PROTEIN"/>
    <property type="match status" value="1"/>
</dbReference>
<reference evidence="7 8" key="1">
    <citation type="submission" date="2012-01" db="EMBL/GenBank/DDBJ databases">
        <title>Improved High-Quality Draft sequence of Metallosphaera yellowstonensis MK1.</title>
        <authorList>
            <consortium name="US DOE Joint Genome Institute"/>
            <person name="Lucas S."/>
            <person name="Han J."/>
            <person name="Cheng J.-F."/>
            <person name="Goodwin L."/>
            <person name="Pitluck S."/>
            <person name="Peters L."/>
            <person name="Teshima H."/>
            <person name="Detter J.C."/>
            <person name="Han C."/>
            <person name="Tapia R."/>
            <person name="Land M."/>
            <person name="Hauser L."/>
            <person name="Kyrpides N."/>
            <person name="Kozubal M."/>
            <person name="Macur R.E."/>
            <person name="Jay Z."/>
            <person name="Inskeep W."/>
            <person name="Woyke T."/>
        </authorList>
    </citation>
    <scope>NUCLEOTIDE SEQUENCE [LARGE SCALE GENOMIC DNA]</scope>
    <source>
        <strain evidence="7 8">MK1</strain>
    </source>
</reference>
<dbReference type="GO" id="GO:0005886">
    <property type="term" value="C:plasma membrane"/>
    <property type="evidence" value="ECO:0007669"/>
    <property type="project" value="UniProtKB-SubCell"/>
</dbReference>
<keyword evidence="8" id="KW-1185">Reference proteome</keyword>
<keyword evidence="4 6" id="KW-1133">Transmembrane helix</keyword>
<feature type="transmembrane region" description="Helical" evidence="6">
    <location>
        <begin position="428"/>
        <end position="448"/>
    </location>
</feature>
<evidence type="ECO:0000313" key="8">
    <source>
        <dbReference type="Proteomes" id="UP000003980"/>
    </source>
</evidence>
<feature type="transmembrane region" description="Helical" evidence="6">
    <location>
        <begin position="460"/>
        <end position="482"/>
    </location>
</feature>
<evidence type="ECO:0000256" key="3">
    <source>
        <dbReference type="ARBA" id="ARBA00022692"/>
    </source>
</evidence>
<feature type="transmembrane region" description="Helical" evidence="6">
    <location>
        <begin position="267"/>
        <end position="288"/>
    </location>
</feature>
<dbReference type="Pfam" id="PF13520">
    <property type="entry name" value="AA_permease_2"/>
    <property type="match status" value="1"/>
</dbReference>
<accession>H2C2A9</accession>
<dbReference type="OrthoDB" id="43026at2157"/>
<dbReference type="GO" id="GO:0022857">
    <property type="term" value="F:transmembrane transporter activity"/>
    <property type="evidence" value="ECO:0007669"/>
    <property type="project" value="InterPro"/>
</dbReference>
<feature type="transmembrane region" description="Helical" evidence="6">
    <location>
        <begin position="370"/>
        <end position="392"/>
    </location>
</feature>
<gene>
    <name evidence="7" type="ORF">MetMK1DRAFT_00008820</name>
</gene>
<evidence type="ECO:0000313" key="7">
    <source>
        <dbReference type="EMBL" id="EHP70380.1"/>
    </source>
</evidence>
<dbReference type="AlphaFoldDB" id="H2C2A9"/>
<feature type="transmembrane region" description="Helical" evidence="6">
    <location>
        <begin position="92"/>
        <end position="114"/>
    </location>
</feature>
<dbReference type="HOGENOM" id="CLU_034270_0_0_2"/>
<feature type="transmembrane region" description="Helical" evidence="6">
    <location>
        <begin position="21"/>
        <end position="44"/>
    </location>
</feature>
<protein>
    <submittedName>
        <fullName evidence="7">Amino acid transporter</fullName>
    </submittedName>
</protein>
<evidence type="ECO:0000256" key="6">
    <source>
        <dbReference type="SAM" id="Phobius"/>
    </source>
</evidence>
<dbReference type="PANTHER" id="PTHR42770">
    <property type="entry name" value="AMINO ACID TRANSPORTER-RELATED"/>
    <property type="match status" value="1"/>
</dbReference>
<dbReference type="Proteomes" id="UP000003980">
    <property type="component" value="Unassembled WGS sequence"/>
</dbReference>
<evidence type="ECO:0000256" key="2">
    <source>
        <dbReference type="ARBA" id="ARBA00022475"/>
    </source>
</evidence>
<dbReference type="InterPro" id="IPR050367">
    <property type="entry name" value="APC_superfamily"/>
</dbReference>
<dbReference type="Gene3D" id="1.20.1740.10">
    <property type="entry name" value="Amino acid/polyamine transporter I"/>
    <property type="match status" value="1"/>
</dbReference>
<feature type="transmembrane region" description="Helical" evidence="6">
    <location>
        <begin position="186"/>
        <end position="206"/>
    </location>
</feature>
<sequence length="503" mass="55095">MGAPFLRRSSGLVKQATLKDLVMLNVANMGAGLAVFQGIFPYIIPGAVLWLSSLLTFLISLPLVLLYTMLLMRMPRTGGDYVWLSRKLNGPLGGVMGIALAFNMPPFFALSAFFSVSAINAVLYEIGKLNGIQSLVYLANDVFVNPYGTLSLDQELLIYALAAVAFSVIVAVNVMRPRWGFSLTTWLGVFSSVTLLIALLAIAVNAGEFHSAVLRFVKDEGLSYTPYEGPNFSLYSTIYMIPYFASFAYIWLYAGPAVSAEAKEGSLKWNLILSSIMTALMITLPFLVMDLVGGYSFNSSLYPTFSYNFWTASIAVSPLPLQWLIGLGLIAWNFFVMAFGVVVFARYIFAFSFDRVFPSVFAKLNKASSPYFAHLLDLVITLAFLTVPLISVNGAQSLYAYTPLAAVYLFLVGLTGVKVGLREGNRILTALGVLSMAFMGFLAYESFINPYFGVVSSQGVNWIGTGYLLTLVGSGAVIYWIARTVRRREGIKLETVFSEIPPE</sequence>
<evidence type="ECO:0000256" key="4">
    <source>
        <dbReference type="ARBA" id="ARBA00022989"/>
    </source>
</evidence>
<keyword evidence="3 6" id="KW-0812">Transmembrane</keyword>
<feature type="transmembrane region" description="Helical" evidence="6">
    <location>
        <begin position="398"/>
        <end position="421"/>
    </location>
</feature>
<organism evidence="7 8">
    <name type="scientific">Metallosphaera yellowstonensis MK1</name>
    <dbReference type="NCBI Taxonomy" id="671065"/>
    <lineage>
        <taxon>Archaea</taxon>
        <taxon>Thermoproteota</taxon>
        <taxon>Thermoprotei</taxon>
        <taxon>Sulfolobales</taxon>
        <taxon>Sulfolobaceae</taxon>
        <taxon>Metallosphaera</taxon>
    </lineage>
</organism>
<feature type="transmembrane region" description="Helical" evidence="6">
    <location>
        <begin position="323"/>
        <end position="349"/>
    </location>
</feature>
<name>H2C2A9_9CREN</name>
<dbReference type="InterPro" id="IPR002293">
    <property type="entry name" value="AA/rel_permease1"/>
</dbReference>
<proteinExistence type="predicted"/>
<keyword evidence="5 6" id="KW-0472">Membrane</keyword>
<evidence type="ECO:0000256" key="5">
    <source>
        <dbReference type="ARBA" id="ARBA00023136"/>
    </source>
</evidence>
<comment type="subcellular location">
    <subcellularLocation>
        <location evidence="1">Cell membrane</location>
        <topology evidence="1">Multi-pass membrane protein</topology>
    </subcellularLocation>
</comment>
<evidence type="ECO:0000256" key="1">
    <source>
        <dbReference type="ARBA" id="ARBA00004651"/>
    </source>
</evidence>
<dbReference type="STRING" id="671065.MetMK1DRAFT_00008820"/>
<feature type="transmembrane region" description="Helical" evidence="6">
    <location>
        <begin position="50"/>
        <end position="71"/>
    </location>
</feature>